<dbReference type="Proteomes" id="UP000054248">
    <property type="component" value="Unassembled WGS sequence"/>
</dbReference>
<keyword evidence="5 6" id="KW-0175">Coiled coil</keyword>
<evidence type="ECO:0000256" key="4">
    <source>
        <dbReference type="ARBA" id="ARBA00023212"/>
    </source>
</evidence>
<feature type="domain" description="F-BAR" evidence="7">
    <location>
        <begin position="30"/>
        <end position="283"/>
    </location>
</feature>
<keyword evidence="4" id="KW-0206">Cytoskeleton</keyword>
<accession>A0A0C3M5H0</accession>
<dbReference type="GO" id="GO:0007010">
    <property type="term" value="P:cytoskeleton organization"/>
    <property type="evidence" value="ECO:0007669"/>
    <property type="project" value="TreeGrafter"/>
</dbReference>
<dbReference type="STRING" id="1051891.A0A0C3M5H0"/>
<evidence type="ECO:0000313" key="9">
    <source>
        <dbReference type="Proteomes" id="UP000054248"/>
    </source>
</evidence>
<dbReference type="InterPro" id="IPR001060">
    <property type="entry name" value="FCH_dom"/>
</dbReference>
<dbReference type="Gene3D" id="1.20.1270.60">
    <property type="entry name" value="Arfaptin homology (AH) domain/BAR domain"/>
    <property type="match status" value="1"/>
</dbReference>
<sequence length="506" mass="56708">MARRLVRRSKSTTSLSKYFHDLPDPDQTSLDFCNSFWGPNDCGVEVLFARMRGAARTMEEMREFWKERIAIEAEYAKKLAKLAKRPLGRDEIGGFRSALDKLLSETDGQAAQHFNSAQTMKRELEKASNEFIGKQNNHKATFQAAIEKSYKTKQFQERNVEKARKKYEADSALVDSYTALLTLPQSDALNDTQTKLERAERDAQAHQKDYKNFTQTLEDTCRRWEGEWKTYCDQCQDLEDERLEYIKDNVWAYANVLSTVCVADDESCERVRVCLEEIDVDKDIENFVNDYGTGSMISEPMSFVRHGQGDTINGPKQKMAKFLRTSVRGASPSAQSPSSVGLFGAGTTGPALNVHIGWGGGEESHNSNLGDSPPLPPLPLTPPIALLNISTSSLISEAPENNVNPDSLHESDVKLKACVQTDPEGRSDGRLWDLTSVSRWIDNVHMGFFALNRRDIVKLLTISLLFGTVGMFISEHYVRKINEVHPVVYVPKADAATTSGPSCCNR</sequence>
<gene>
    <name evidence="8" type="ORF">M407DRAFT_21964</name>
</gene>
<evidence type="ECO:0000259" key="7">
    <source>
        <dbReference type="PROSITE" id="PS51741"/>
    </source>
</evidence>
<keyword evidence="2" id="KW-0963">Cytoplasm</keyword>
<dbReference type="GO" id="GO:0009898">
    <property type="term" value="C:cytoplasmic side of plasma membrane"/>
    <property type="evidence" value="ECO:0007669"/>
    <property type="project" value="TreeGrafter"/>
</dbReference>
<evidence type="ECO:0000256" key="3">
    <source>
        <dbReference type="ARBA" id="ARBA00022553"/>
    </source>
</evidence>
<dbReference type="GO" id="GO:0120104">
    <property type="term" value="C:mitotic actomyosin contractile ring, proximal layer"/>
    <property type="evidence" value="ECO:0007669"/>
    <property type="project" value="TreeGrafter"/>
</dbReference>
<dbReference type="InterPro" id="IPR031160">
    <property type="entry name" value="F_BAR_dom"/>
</dbReference>
<reference evidence="8 9" key="1">
    <citation type="submission" date="2014-04" db="EMBL/GenBank/DDBJ databases">
        <authorList>
            <consortium name="DOE Joint Genome Institute"/>
            <person name="Kuo A."/>
            <person name="Girlanda M."/>
            <person name="Perotto S."/>
            <person name="Kohler A."/>
            <person name="Nagy L.G."/>
            <person name="Floudas D."/>
            <person name="Copeland A."/>
            <person name="Barry K.W."/>
            <person name="Cichocki N."/>
            <person name="Veneault-Fourrey C."/>
            <person name="LaButti K."/>
            <person name="Lindquist E.A."/>
            <person name="Lipzen A."/>
            <person name="Lundell T."/>
            <person name="Morin E."/>
            <person name="Murat C."/>
            <person name="Sun H."/>
            <person name="Tunlid A."/>
            <person name="Henrissat B."/>
            <person name="Grigoriev I.V."/>
            <person name="Hibbett D.S."/>
            <person name="Martin F."/>
            <person name="Nordberg H.P."/>
            <person name="Cantor M.N."/>
            <person name="Hua S.X."/>
        </authorList>
    </citation>
    <scope>NUCLEOTIDE SEQUENCE [LARGE SCALE GENOMIC DNA]</scope>
    <source>
        <strain evidence="8 9">MUT 4182</strain>
    </source>
</reference>
<dbReference type="GO" id="GO:0005543">
    <property type="term" value="F:phospholipid binding"/>
    <property type="evidence" value="ECO:0007669"/>
    <property type="project" value="TreeGrafter"/>
</dbReference>
<dbReference type="PROSITE" id="PS51741">
    <property type="entry name" value="F_BAR"/>
    <property type="match status" value="1"/>
</dbReference>
<keyword evidence="3" id="KW-0597">Phosphoprotein</keyword>
<evidence type="ECO:0000256" key="6">
    <source>
        <dbReference type="SAM" id="Coils"/>
    </source>
</evidence>
<proteinExistence type="predicted"/>
<protein>
    <recommendedName>
        <fullName evidence="7">F-BAR domain-containing protein</fullName>
    </recommendedName>
</protein>
<dbReference type="PANTHER" id="PTHR23065">
    <property type="entry name" value="PROLINE-SERINE-THREONINE PHOSPHATASE INTERACTING PROTEIN 1"/>
    <property type="match status" value="1"/>
</dbReference>
<dbReference type="InterPro" id="IPR027267">
    <property type="entry name" value="AH/BAR_dom_sf"/>
</dbReference>
<dbReference type="HOGENOM" id="CLU_538832_0_0_1"/>
<evidence type="ECO:0000256" key="2">
    <source>
        <dbReference type="ARBA" id="ARBA00022490"/>
    </source>
</evidence>
<reference evidence="9" key="2">
    <citation type="submission" date="2015-01" db="EMBL/GenBank/DDBJ databases">
        <title>Evolutionary Origins and Diversification of the Mycorrhizal Mutualists.</title>
        <authorList>
            <consortium name="DOE Joint Genome Institute"/>
            <consortium name="Mycorrhizal Genomics Consortium"/>
            <person name="Kohler A."/>
            <person name="Kuo A."/>
            <person name="Nagy L.G."/>
            <person name="Floudas D."/>
            <person name="Copeland A."/>
            <person name="Barry K.W."/>
            <person name="Cichocki N."/>
            <person name="Veneault-Fourrey C."/>
            <person name="LaButti K."/>
            <person name="Lindquist E.A."/>
            <person name="Lipzen A."/>
            <person name="Lundell T."/>
            <person name="Morin E."/>
            <person name="Murat C."/>
            <person name="Riley R."/>
            <person name="Ohm R."/>
            <person name="Sun H."/>
            <person name="Tunlid A."/>
            <person name="Henrissat B."/>
            <person name="Grigoriev I.V."/>
            <person name="Hibbett D.S."/>
            <person name="Martin F."/>
        </authorList>
    </citation>
    <scope>NUCLEOTIDE SEQUENCE [LARGE SCALE GENOMIC DNA]</scope>
    <source>
        <strain evidence="9">MUT 4182</strain>
    </source>
</reference>
<evidence type="ECO:0000256" key="1">
    <source>
        <dbReference type="ARBA" id="ARBA00004245"/>
    </source>
</evidence>
<evidence type="ECO:0000313" key="8">
    <source>
        <dbReference type="EMBL" id="KIO28887.1"/>
    </source>
</evidence>
<dbReference type="SUPFAM" id="SSF103657">
    <property type="entry name" value="BAR/IMD domain-like"/>
    <property type="match status" value="1"/>
</dbReference>
<dbReference type="EMBL" id="KN822989">
    <property type="protein sequence ID" value="KIO28887.1"/>
    <property type="molecule type" value="Genomic_DNA"/>
</dbReference>
<dbReference type="PANTHER" id="PTHR23065:SF7">
    <property type="entry name" value="NOSTRIN, ISOFORM H"/>
    <property type="match status" value="1"/>
</dbReference>
<name>A0A0C3M5H0_9AGAM</name>
<organism evidence="8 9">
    <name type="scientific">Tulasnella calospora MUT 4182</name>
    <dbReference type="NCBI Taxonomy" id="1051891"/>
    <lineage>
        <taxon>Eukaryota</taxon>
        <taxon>Fungi</taxon>
        <taxon>Dikarya</taxon>
        <taxon>Basidiomycota</taxon>
        <taxon>Agaricomycotina</taxon>
        <taxon>Agaricomycetes</taxon>
        <taxon>Cantharellales</taxon>
        <taxon>Tulasnellaceae</taxon>
        <taxon>Tulasnella</taxon>
    </lineage>
</organism>
<dbReference type="AlphaFoldDB" id="A0A0C3M5H0"/>
<evidence type="ECO:0000256" key="5">
    <source>
        <dbReference type="PROSITE-ProRule" id="PRU01077"/>
    </source>
</evidence>
<keyword evidence="9" id="KW-1185">Reference proteome</keyword>
<dbReference type="SMART" id="SM00055">
    <property type="entry name" value="FCH"/>
    <property type="match status" value="1"/>
</dbReference>
<feature type="coiled-coil region" evidence="6">
    <location>
        <begin position="110"/>
        <end position="216"/>
    </location>
</feature>
<dbReference type="Pfam" id="PF00611">
    <property type="entry name" value="FCH"/>
    <property type="match status" value="1"/>
</dbReference>
<comment type="subcellular location">
    <subcellularLocation>
        <location evidence="1">Cytoplasm</location>
        <location evidence="1">Cytoskeleton</location>
    </subcellularLocation>
</comment>
<dbReference type="OrthoDB" id="19092at2759"/>